<dbReference type="GO" id="GO:0002758">
    <property type="term" value="P:innate immune response-activating signaling pathway"/>
    <property type="evidence" value="ECO:0007669"/>
    <property type="project" value="UniProtKB-ARBA"/>
</dbReference>
<protein>
    <recommendedName>
        <fullName evidence="10">NB-ARC domain-containing protein</fullName>
    </recommendedName>
</protein>
<keyword evidence="2" id="KW-0433">Leucine-rich repeat</keyword>
<sequence length="796" mass="90674">MAEFAVSTVLANVGNLAVQGTSFVCAVTLEVAVLKDELMRLQAYLKEAESKRRSGNARVAVLLSQIRDAAYEAENAIEAAEYMKKRNMIKKGFKAAVSRYARLPGDLTTLRKVGVKIQRVRRKLNEIFQSVERLNIDLDIQDVDECLEDYDLAHQNFEGDFVMVGFENEYKEIVNKLVQGGNMLSAISIVAMGGAGKTTVARKVYTASAVKQHFEVLVWVTVSEKFKVIDLLKEIVKQMPSDVGLSINDEMNEYEVGKKIHDILIQKRYLVVLDDVWETDTWEQINRTIKAFPDAANSSRVLLTTRKQDVANHVEMPTHVHSLRCLDEQKSWELLSSKALPSYKRSDIRDLDKFEISGRKLTKKCDGLPLALAVLGGYLSKNLNTQAWSDVLLGWPSTKDTQMMWGIIARSYKDLPNHYLRSCFLYLAAFPEDFIISVSDLINLWIAESLIPYTPKHILEETARKYVTELAQRSLVQVVETNDIYGWIEKIKIHDILRDWCIEEATQDGFLDIIDETTRGQDGAPSSHNPISYRSSFQNSSEQILQAPPNLRALFGFGLLSVSFPKLRFLRVLHVENARLENFSEVIGGCVHLRHLGLRRCRNVVIPSSVRKLLYLQTIDLAGVFRHESEVSSSLWDIPTLRYVDIPRISLPRSVQFQKSLRELHMFASIYEIEKDPMQKDPMPILEMLPCLVMLGLNGFKAETMSFKAQGFPRLQELTLEMCSIKWRMEVGAMPKLFHLSFKRCPQMDGIPKGLLHLPSLRSVSLRDLRKYYLSDNTVKGLKQKGCEVKESRTPF</sequence>
<gene>
    <name evidence="9" type="ORF">CFC21_111803</name>
</gene>
<reference evidence="9" key="1">
    <citation type="journal article" date="2017" name="Gigascience">
        <title>The first near-complete assembly of the hexaploid bread wheat genome, Triticum aestivum.</title>
        <authorList>
            <person name="Zimin A.V."/>
            <person name="Puiu D."/>
            <person name="Hall R."/>
            <person name="Kingan S."/>
            <person name="Clavijo B.J."/>
            <person name="Salzberg S.L."/>
        </authorList>
    </citation>
    <scope>NUCLEOTIDE SEQUENCE</scope>
    <source>
        <tissue evidence="9">Leaf</tissue>
    </source>
</reference>
<dbReference type="OrthoDB" id="3027644at2759"/>
<evidence type="ECO:0000256" key="5">
    <source>
        <dbReference type="ARBA" id="ARBA00022821"/>
    </source>
</evidence>
<evidence type="ECO:0000259" key="8">
    <source>
        <dbReference type="Pfam" id="PF23559"/>
    </source>
</evidence>
<dbReference type="Gene3D" id="1.20.5.4130">
    <property type="match status" value="1"/>
</dbReference>
<dbReference type="FunFam" id="1.10.10.10:FF:000322">
    <property type="entry name" value="Probable disease resistance protein At1g63360"/>
    <property type="match status" value="1"/>
</dbReference>
<dbReference type="InterPro" id="IPR032675">
    <property type="entry name" value="LRR_dom_sf"/>
</dbReference>
<dbReference type="EMBL" id="CM022231">
    <property type="protein sequence ID" value="KAF7111841.1"/>
    <property type="molecule type" value="Genomic_DNA"/>
</dbReference>
<dbReference type="PRINTS" id="PR00364">
    <property type="entry name" value="DISEASERSIST"/>
</dbReference>
<dbReference type="InterPro" id="IPR027417">
    <property type="entry name" value="P-loop_NTPase"/>
</dbReference>
<dbReference type="InterPro" id="IPR044974">
    <property type="entry name" value="Disease_R_plants"/>
</dbReference>
<dbReference type="Gene3D" id="1.10.8.430">
    <property type="entry name" value="Helical domain of apoptotic protease-activating factors"/>
    <property type="match status" value="1"/>
</dbReference>
<evidence type="ECO:0000256" key="2">
    <source>
        <dbReference type="ARBA" id="ARBA00022614"/>
    </source>
</evidence>
<evidence type="ECO:0000256" key="4">
    <source>
        <dbReference type="ARBA" id="ARBA00022741"/>
    </source>
</evidence>
<dbReference type="InterPro" id="IPR058922">
    <property type="entry name" value="WHD_DRP"/>
</dbReference>
<dbReference type="InterPro" id="IPR041118">
    <property type="entry name" value="Rx_N"/>
</dbReference>
<evidence type="ECO:0000259" key="6">
    <source>
        <dbReference type="Pfam" id="PF00931"/>
    </source>
</evidence>
<dbReference type="InterPro" id="IPR002182">
    <property type="entry name" value="NB-ARC"/>
</dbReference>
<dbReference type="Pfam" id="PF18052">
    <property type="entry name" value="Rx_N"/>
    <property type="match status" value="1"/>
</dbReference>
<reference evidence="9" key="2">
    <citation type="submission" date="2020-03" db="EMBL/GenBank/DDBJ databases">
        <title>The second near-complete assembly of the hexaploid bread wheat (Triticum aestivum) genome.</title>
        <authorList>
            <person name="Zimin A.V."/>
            <person name="Puiu D."/>
            <person name="Shumante A."/>
            <person name="Alonge M."/>
            <person name="Salzberg S.L."/>
        </authorList>
    </citation>
    <scope>NUCLEOTIDE SEQUENCE</scope>
    <source>
        <tissue evidence="9">Leaf</tissue>
    </source>
</reference>
<feature type="domain" description="Disease resistance N-terminal" evidence="7">
    <location>
        <begin position="5"/>
        <end position="87"/>
    </location>
</feature>
<dbReference type="Pfam" id="PF23559">
    <property type="entry name" value="WHD_DRP"/>
    <property type="match status" value="1"/>
</dbReference>
<dbReference type="Gene3D" id="3.40.50.300">
    <property type="entry name" value="P-loop containing nucleotide triphosphate hydrolases"/>
    <property type="match status" value="1"/>
</dbReference>
<evidence type="ECO:0000256" key="1">
    <source>
        <dbReference type="ARBA" id="ARBA00008894"/>
    </source>
</evidence>
<feature type="domain" description="NB-ARC" evidence="6">
    <location>
        <begin position="167"/>
        <end position="341"/>
    </location>
</feature>
<accession>A0A9R1MQT3</accession>
<evidence type="ECO:0000256" key="3">
    <source>
        <dbReference type="ARBA" id="ARBA00022737"/>
    </source>
</evidence>
<proteinExistence type="inferred from homology"/>
<dbReference type="GO" id="GO:0009626">
    <property type="term" value="P:plant-type hypersensitive response"/>
    <property type="evidence" value="ECO:0007669"/>
    <property type="project" value="UniProtKB-ARBA"/>
</dbReference>
<dbReference type="PANTHER" id="PTHR23155:SF968">
    <property type="entry name" value="NB-ARC DOMAIN CONTAINING PROTEIN, EXPRESSED"/>
    <property type="match status" value="1"/>
</dbReference>
<dbReference type="FunFam" id="3.40.50.300:FF:001091">
    <property type="entry name" value="Probable disease resistance protein At1g61300"/>
    <property type="match status" value="1"/>
</dbReference>
<comment type="similarity">
    <text evidence="1">Belongs to the disease resistance NB-LRR family.</text>
</comment>
<dbReference type="InterPro" id="IPR036388">
    <property type="entry name" value="WH-like_DNA-bd_sf"/>
</dbReference>
<dbReference type="InterPro" id="IPR042197">
    <property type="entry name" value="Apaf_helical"/>
</dbReference>
<evidence type="ECO:0000313" key="9">
    <source>
        <dbReference type="EMBL" id="KAF7111841.1"/>
    </source>
</evidence>
<dbReference type="SUPFAM" id="SSF52047">
    <property type="entry name" value="RNI-like"/>
    <property type="match status" value="1"/>
</dbReference>
<name>A0A9R1MQT3_WHEAT</name>
<dbReference type="Gene3D" id="3.80.10.10">
    <property type="entry name" value="Ribonuclease Inhibitor"/>
    <property type="match status" value="1"/>
</dbReference>
<organism evidence="9">
    <name type="scientific">Triticum aestivum</name>
    <name type="common">Wheat</name>
    <dbReference type="NCBI Taxonomy" id="4565"/>
    <lineage>
        <taxon>Eukaryota</taxon>
        <taxon>Viridiplantae</taxon>
        <taxon>Streptophyta</taxon>
        <taxon>Embryophyta</taxon>
        <taxon>Tracheophyta</taxon>
        <taxon>Spermatophyta</taxon>
        <taxon>Magnoliopsida</taxon>
        <taxon>Liliopsida</taxon>
        <taxon>Poales</taxon>
        <taxon>Poaceae</taxon>
        <taxon>BOP clade</taxon>
        <taxon>Pooideae</taxon>
        <taxon>Triticodae</taxon>
        <taxon>Triticeae</taxon>
        <taxon>Triticinae</taxon>
        <taxon>Triticum</taxon>
    </lineage>
</organism>
<keyword evidence="3" id="KW-0677">Repeat</keyword>
<feature type="domain" description="Disease resistance protein winged helix" evidence="8">
    <location>
        <begin position="430"/>
        <end position="499"/>
    </location>
</feature>
<keyword evidence="5" id="KW-0611">Plant defense</keyword>
<comment type="caution">
    <text evidence="9">The sequence shown here is derived from an EMBL/GenBank/DDBJ whole genome shotgun (WGS) entry which is preliminary data.</text>
</comment>
<dbReference type="GO" id="GO:0043531">
    <property type="term" value="F:ADP binding"/>
    <property type="evidence" value="ECO:0007669"/>
    <property type="project" value="InterPro"/>
</dbReference>
<dbReference type="PANTHER" id="PTHR23155">
    <property type="entry name" value="DISEASE RESISTANCE PROTEIN RP"/>
    <property type="match status" value="1"/>
</dbReference>
<keyword evidence="4" id="KW-0547">Nucleotide-binding</keyword>
<dbReference type="GO" id="GO:0042742">
    <property type="term" value="P:defense response to bacterium"/>
    <property type="evidence" value="ECO:0007669"/>
    <property type="project" value="UniProtKB-ARBA"/>
</dbReference>
<dbReference type="Pfam" id="PF00931">
    <property type="entry name" value="NB-ARC"/>
    <property type="match status" value="1"/>
</dbReference>
<dbReference type="Gene3D" id="1.10.10.10">
    <property type="entry name" value="Winged helix-like DNA-binding domain superfamily/Winged helix DNA-binding domain"/>
    <property type="match status" value="1"/>
</dbReference>
<evidence type="ECO:0008006" key="10">
    <source>
        <dbReference type="Google" id="ProtNLM"/>
    </source>
</evidence>
<dbReference type="SUPFAM" id="SSF52540">
    <property type="entry name" value="P-loop containing nucleoside triphosphate hydrolases"/>
    <property type="match status" value="1"/>
</dbReference>
<evidence type="ECO:0000259" key="7">
    <source>
        <dbReference type="Pfam" id="PF18052"/>
    </source>
</evidence>
<dbReference type="Proteomes" id="UP000815260">
    <property type="component" value="Chromosome 7D"/>
</dbReference>
<dbReference type="AlphaFoldDB" id="A0A9R1MQT3"/>